<feature type="compositionally biased region" description="Low complexity" evidence="1">
    <location>
        <begin position="46"/>
        <end position="62"/>
    </location>
</feature>
<protein>
    <submittedName>
        <fullName evidence="2">Uncharacterized protein</fullName>
    </submittedName>
</protein>
<dbReference type="AlphaFoldDB" id="A0A6J4HEF5"/>
<reference evidence="2" key="1">
    <citation type="submission" date="2020-02" db="EMBL/GenBank/DDBJ databases">
        <authorList>
            <person name="Meier V. D."/>
        </authorList>
    </citation>
    <scope>NUCLEOTIDE SEQUENCE</scope>
    <source>
        <strain evidence="2">AVDCRST_MAG57</strain>
    </source>
</reference>
<sequence>CGPTSATACTWTSARSAVASSSTGVSSTASSTRRTPGTAVERRPTNDGTTRPDGTTRTGGSPSRRRTSTRPGTSRPRPERGSVPSSARCCARCRGRSRTPRTPPTPTTARRRRTPSSATCSV</sequence>
<feature type="non-terminal residue" evidence="2">
    <location>
        <position position="122"/>
    </location>
</feature>
<dbReference type="EMBL" id="CADCTI010000049">
    <property type="protein sequence ID" value="CAA9219240.1"/>
    <property type="molecule type" value="Genomic_DNA"/>
</dbReference>
<organism evidence="2">
    <name type="scientific">uncultured Blastococcus sp</name>
    <dbReference type="NCBI Taxonomy" id="217144"/>
    <lineage>
        <taxon>Bacteria</taxon>
        <taxon>Bacillati</taxon>
        <taxon>Actinomycetota</taxon>
        <taxon>Actinomycetes</taxon>
        <taxon>Geodermatophilales</taxon>
        <taxon>Geodermatophilaceae</taxon>
        <taxon>Blastococcus</taxon>
        <taxon>environmental samples</taxon>
    </lineage>
</organism>
<evidence type="ECO:0000256" key="1">
    <source>
        <dbReference type="SAM" id="MobiDB-lite"/>
    </source>
</evidence>
<gene>
    <name evidence="2" type="ORF">AVDCRST_MAG57-493</name>
</gene>
<feature type="compositionally biased region" description="Low complexity" evidence="1">
    <location>
        <begin position="69"/>
        <end position="89"/>
    </location>
</feature>
<feature type="compositionally biased region" description="Polar residues" evidence="1">
    <location>
        <begin position="1"/>
        <end position="11"/>
    </location>
</feature>
<feature type="compositionally biased region" description="Low complexity" evidence="1">
    <location>
        <begin position="12"/>
        <end position="39"/>
    </location>
</feature>
<feature type="non-terminal residue" evidence="2">
    <location>
        <position position="1"/>
    </location>
</feature>
<accession>A0A6J4HEF5</accession>
<evidence type="ECO:0000313" key="2">
    <source>
        <dbReference type="EMBL" id="CAA9219240.1"/>
    </source>
</evidence>
<proteinExistence type="predicted"/>
<feature type="region of interest" description="Disordered" evidence="1">
    <location>
        <begin position="1"/>
        <end position="122"/>
    </location>
</feature>
<name>A0A6J4HEF5_9ACTN</name>